<dbReference type="Proteomes" id="UP001055439">
    <property type="component" value="Chromosome 8"/>
</dbReference>
<gene>
    <name evidence="2" type="ORF">MUK42_07186</name>
</gene>
<proteinExistence type="predicted"/>
<keyword evidence="3" id="KW-1185">Reference proteome</keyword>
<dbReference type="AlphaFoldDB" id="A0A9E7HWS7"/>
<accession>A0A9E7HWS7</accession>
<feature type="region of interest" description="Disordered" evidence="1">
    <location>
        <begin position="25"/>
        <end position="49"/>
    </location>
</feature>
<reference evidence="2" key="1">
    <citation type="submission" date="2022-05" db="EMBL/GenBank/DDBJ databases">
        <title>The Musa troglodytarum L. genome provides insights into the mechanism of non-climacteric behaviour and enrichment of carotenoids.</title>
        <authorList>
            <person name="Wang J."/>
        </authorList>
    </citation>
    <scope>NUCLEOTIDE SEQUENCE</scope>
    <source>
        <tissue evidence="2">Leaf</tissue>
    </source>
</reference>
<protein>
    <submittedName>
        <fullName evidence="2">Uncharacterized protein</fullName>
    </submittedName>
</protein>
<organism evidence="2 3">
    <name type="scientific">Musa troglodytarum</name>
    <name type="common">fe'i banana</name>
    <dbReference type="NCBI Taxonomy" id="320322"/>
    <lineage>
        <taxon>Eukaryota</taxon>
        <taxon>Viridiplantae</taxon>
        <taxon>Streptophyta</taxon>
        <taxon>Embryophyta</taxon>
        <taxon>Tracheophyta</taxon>
        <taxon>Spermatophyta</taxon>
        <taxon>Magnoliopsida</taxon>
        <taxon>Liliopsida</taxon>
        <taxon>Zingiberales</taxon>
        <taxon>Musaceae</taxon>
        <taxon>Musa</taxon>
    </lineage>
</organism>
<sequence>MFGEDPPLGLGIIPSHVHNTCYVRNSTSSRSPIRRPRPPTSASAATGFPPPSRARWFYKLVPCPIYLGLVDSSINDTKERILIGCFYRFRERIRSLKLVFGFLRAGRRDWCLQWQPLKLFGIAL</sequence>
<name>A0A9E7HWS7_9LILI</name>
<dbReference type="EMBL" id="CP097510">
    <property type="protein sequence ID" value="URE41744.1"/>
    <property type="molecule type" value="Genomic_DNA"/>
</dbReference>
<evidence type="ECO:0000256" key="1">
    <source>
        <dbReference type="SAM" id="MobiDB-lite"/>
    </source>
</evidence>
<evidence type="ECO:0000313" key="3">
    <source>
        <dbReference type="Proteomes" id="UP001055439"/>
    </source>
</evidence>
<evidence type="ECO:0000313" key="2">
    <source>
        <dbReference type="EMBL" id="URE41744.1"/>
    </source>
</evidence>